<reference evidence="4" key="1">
    <citation type="submission" date="2016-10" db="EMBL/GenBank/DDBJ databases">
        <authorList>
            <person name="Varghese N."/>
            <person name="Submissions S."/>
        </authorList>
    </citation>
    <scope>NUCLEOTIDE SEQUENCE [LARGE SCALE GENOMIC DNA]</scope>
    <source>
        <strain evidence="4">DSM 22530</strain>
    </source>
</reference>
<feature type="region of interest" description="Disordered" evidence="1">
    <location>
        <begin position="71"/>
        <end position="107"/>
    </location>
</feature>
<dbReference type="OrthoDB" id="9783944at2"/>
<dbReference type="InterPro" id="IPR035940">
    <property type="entry name" value="CAP_sf"/>
</dbReference>
<dbReference type="RefSeq" id="WP_090085896.1">
    <property type="nucleotide sequence ID" value="NZ_FOMR01000008.1"/>
</dbReference>
<dbReference type="EMBL" id="FOMR01000008">
    <property type="protein sequence ID" value="SFE12310.1"/>
    <property type="molecule type" value="Genomic_DNA"/>
</dbReference>
<feature type="compositionally biased region" description="Low complexity" evidence="1">
    <location>
        <begin position="79"/>
        <end position="90"/>
    </location>
</feature>
<evidence type="ECO:0000313" key="4">
    <source>
        <dbReference type="Proteomes" id="UP000199474"/>
    </source>
</evidence>
<protein>
    <submittedName>
        <fullName evidence="3">Uncharacterized protein, YkwD family</fullName>
    </submittedName>
</protein>
<gene>
    <name evidence="3" type="ORF">SAMN05216238_108181</name>
</gene>
<dbReference type="CDD" id="cd05379">
    <property type="entry name" value="CAP_bacterial"/>
    <property type="match status" value="1"/>
</dbReference>
<accession>A0A1I1Y3D1</accession>
<dbReference type="PANTHER" id="PTHR31157">
    <property type="entry name" value="SCP DOMAIN-CONTAINING PROTEIN"/>
    <property type="match status" value="1"/>
</dbReference>
<feature type="domain" description="SCP" evidence="2">
    <location>
        <begin position="113"/>
        <end position="231"/>
    </location>
</feature>
<dbReference type="Gene3D" id="3.40.33.10">
    <property type="entry name" value="CAP"/>
    <property type="match status" value="1"/>
</dbReference>
<dbReference type="Proteomes" id="UP000199474">
    <property type="component" value="Unassembled WGS sequence"/>
</dbReference>
<dbReference type="InterPro" id="IPR014258">
    <property type="entry name" value="CAP_domain_YkwD-like"/>
</dbReference>
<dbReference type="AlphaFoldDB" id="A0A1I1Y3D1"/>
<organism evidence="3 4">
    <name type="scientific">Lentibacillus persicus</name>
    <dbReference type="NCBI Taxonomy" id="640948"/>
    <lineage>
        <taxon>Bacteria</taxon>
        <taxon>Bacillati</taxon>
        <taxon>Bacillota</taxon>
        <taxon>Bacilli</taxon>
        <taxon>Bacillales</taxon>
        <taxon>Bacillaceae</taxon>
        <taxon>Lentibacillus</taxon>
    </lineage>
</organism>
<dbReference type="STRING" id="640948.SAMN05216238_108181"/>
<dbReference type="SUPFAM" id="SSF55797">
    <property type="entry name" value="PR-1-like"/>
    <property type="match status" value="1"/>
</dbReference>
<evidence type="ECO:0000313" key="3">
    <source>
        <dbReference type="EMBL" id="SFE12310.1"/>
    </source>
</evidence>
<dbReference type="NCBIfam" id="TIGR02909">
    <property type="entry name" value="spore_YkwD"/>
    <property type="match status" value="1"/>
</dbReference>
<name>A0A1I1Y3D1_9BACI</name>
<dbReference type="Pfam" id="PF00188">
    <property type="entry name" value="CAP"/>
    <property type="match status" value="1"/>
</dbReference>
<keyword evidence="4" id="KW-1185">Reference proteome</keyword>
<dbReference type="InterPro" id="IPR014044">
    <property type="entry name" value="CAP_dom"/>
</dbReference>
<proteinExistence type="predicted"/>
<evidence type="ECO:0000256" key="1">
    <source>
        <dbReference type="SAM" id="MobiDB-lite"/>
    </source>
</evidence>
<evidence type="ECO:0000259" key="2">
    <source>
        <dbReference type="Pfam" id="PF00188"/>
    </source>
</evidence>
<sequence>MKRLFILIAIILMVWIWAPDSVQNGWNSDKIGSKIENWTVSAQDWFNEQDFSLEDSLAHLERQLSELIQSFEQDSEPASTTPDTSVTDSTGETAPAGDTNEGTDPTEFEKEVVELVNDERTERGLSPLEMHNRLSDVARKKSQDMADNDYFSHTSPTYGSPFEMMDQFDFSYRLAGENIAAGQRSPEQVVEGWMNSEGHRENILKEDFTHIGVGYVEDGGLKYGTYWTQLFMTPR</sequence>
<dbReference type="PANTHER" id="PTHR31157:SF1">
    <property type="entry name" value="SCP DOMAIN-CONTAINING PROTEIN"/>
    <property type="match status" value="1"/>
</dbReference>